<evidence type="ECO:0000313" key="4">
    <source>
        <dbReference type="Proteomes" id="UP000184394"/>
    </source>
</evidence>
<accession>A0A1M7KIZ5</accession>
<gene>
    <name evidence="3" type="ORF">SAMN04487860_10917</name>
</gene>
<name>A0A1M7KIZ5_RUMFL</name>
<feature type="transmembrane region" description="Helical" evidence="2">
    <location>
        <begin position="20"/>
        <end position="37"/>
    </location>
</feature>
<reference evidence="3 4" key="1">
    <citation type="submission" date="2016-11" db="EMBL/GenBank/DDBJ databases">
        <authorList>
            <person name="Jaros S."/>
            <person name="Januszkiewicz K."/>
            <person name="Wedrychowicz H."/>
        </authorList>
    </citation>
    <scope>NUCLEOTIDE SEQUENCE [LARGE SCALE GENOMIC DNA]</scope>
    <source>
        <strain evidence="3 4">Y1</strain>
    </source>
</reference>
<dbReference type="RefSeq" id="WP_072951195.1">
    <property type="nucleotide sequence ID" value="NZ_FRCT01000009.1"/>
</dbReference>
<feature type="coiled-coil region" evidence="1">
    <location>
        <begin position="40"/>
        <end position="72"/>
    </location>
</feature>
<dbReference type="EMBL" id="FRCT01000009">
    <property type="protein sequence ID" value="SHM65359.1"/>
    <property type="molecule type" value="Genomic_DNA"/>
</dbReference>
<keyword evidence="2" id="KW-0812">Transmembrane</keyword>
<evidence type="ECO:0000313" key="3">
    <source>
        <dbReference type="EMBL" id="SHM65359.1"/>
    </source>
</evidence>
<keyword evidence="2" id="KW-1133">Transmembrane helix</keyword>
<keyword evidence="2" id="KW-0472">Membrane</keyword>
<proteinExistence type="predicted"/>
<sequence>MNVINTIVDFLKNWKDVIEIVITLLTIPISIIAYFKASKANKLQNKINEIELKLKQYEQEKMEKEKEEANSSCVEARVVTIGKGKHRMKVWNSGNITVHNVSARFEGDVGIIIMDREKQPFEELEPGKNYELVVVTYDGSTTKFKIITEWEDINGVKHQKSQMGDLKY</sequence>
<dbReference type="Proteomes" id="UP000184394">
    <property type="component" value="Unassembled WGS sequence"/>
</dbReference>
<evidence type="ECO:0000256" key="1">
    <source>
        <dbReference type="SAM" id="Coils"/>
    </source>
</evidence>
<dbReference type="AlphaFoldDB" id="A0A1M7KIZ5"/>
<dbReference type="OrthoDB" id="2081681at2"/>
<keyword evidence="1" id="KW-0175">Coiled coil</keyword>
<evidence type="ECO:0000256" key="2">
    <source>
        <dbReference type="SAM" id="Phobius"/>
    </source>
</evidence>
<protein>
    <submittedName>
        <fullName evidence="3">Uncharacterized protein</fullName>
    </submittedName>
</protein>
<organism evidence="3 4">
    <name type="scientific">Ruminococcus flavefaciens</name>
    <dbReference type="NCBI Taxonomy" id="1265"/>
    <lineage>
        <taxon>Bacteria</taxon>
        <taxon>Bacillati</taxon>
        <taxon>Bacillota</taxon>
        <taxon>Clostridia</taxon>
        <taxon>Eubacteriales</taxon>
        <taxon>Oscillospiraceae</taxon>
        <taxon>Ruminococcus</taxon>
    </lineage>
</organism>